<dbReference type="Proteomes" id="UP000194798">
    <property type="component" value="Unassembled WGS sequence"/>
</dbReference>
<dbReference type="Pfam" id="PF00188">
    <property type="entry name" value="CAP"/>
    <property type="match status" value="1"/>
</dbReference>
<name>A0A251XD43_9GAMM</name>
<protein>
    <recommendedName>
        <fullName evidence="2">SCP domain-containing protein</fullName>
    </recommendedName>
</protein>
<dbReference type="InterPro" id="IPR014044">
    <property type="entry name" value="CAP_dom"/>
</dbReference>
<dbReference type="RefSeq" id="WP_086486652.1">
    <property type="nucleotide sequence ID" value="NZ_MSLT01000001.1"/>
</dbReference>
<reference evidence="3 4" key="1">
    <citation type="submission" date="2016-12" db="EMBL/GenBank/DDBJ databases">
        <title>Thioflexothrix psekupsii D3 genome sequencing and assembly.</title>
        <authorList>
            <person name="Fomenkov A."/>
            <person name="Vincze T."/>
            <person name="Grabovich M."/>
            <person name="Anton B.P."/>
            <person name="Dubinina G."/>
            <person name="Orlova M."/>
            <person name="Belousova E."/>
            <person name="Roberts R.J."/>
        </authorList>
    </citation>
    <scope>NUCLEOTIDE SEQUENCE [LARGE SCALE GENOMIC DNA]</scope>
    <source>
        <strain evidence="3">D3</strain>
    </source>
</reference>
<dbReference type="SUPFAM" id="SSF55797">
    <property type="entry name" value="PR-1-like"/>
    <property type="match status" value="1"/>
</dbReference>
<feature type="signal peptide" evidence="1">
    <location>
        <begin position="1"/>
        <end position="18"/>
    </location>
</feature>
<evidence type="ECO:0000256" key="1">
    <source>
        <dbReference type="SAM" id="SignalP"/>
    </source>
</evidence>
<dbReference type="CDD" id="cd05379">
    <property type="entry name" value="CAP_bacterial"/>
    <property type="match status" value="1"/>
</dbReference>
<dbReference type="AlphaFoldDB" id="A0A251XD43"/>
<keyword evidence="1" id="KW-0732">Signal</keyword>
<dbReference type="EMBL" id="MSLT01000001">
    <property type="protein sequence ID" value="OUD16251.1"/>
    <property type="molecule type" value="Genomic_DNA"/>
</dbReference>
<evidence type="ECO:0000313" key="3">
    <source>
        <dbReference type="EMBL" id="OUD16251.1"/>
    </source>
</evidence>
<evidence type="ECO:0000259" key="2">
    <source>
        <dbReference type="Pfam" id="PF00188"/>
    </source>
</evidence>
<gene>
    <name evidence="3" type="ORF">TPSD3_00570</name>
</gene>
<comment type="caution">
    <text evidence="3">The sequence shown here is derived from an EMBL/GenBank/DDBJ whole genome shotgun (WGS) entry which is preliminary data.</text>
</comment>
<sequence>MRYFIAFLLIFISIQANASQYDAELLRLTNAERSKQKLPALTLNTRLGEVAQKHAEDMAKNRYFSHTGKDGSTPSSRLTAAGYAFYYVGENIAAGNATPAATIEQWMNSTGHRANILGENYTEIGFGYFADPNSPYRHYWVQLFAKGKETIPETTPIALTKANNLFNRIEKDYNVKPDSTTLSSGTDNETIYYRLYFNGTAGLVVYKNGFYLAEYKRQWFFKNLGSLEEANRTYCDSKCW</sequence>
<proteinExistence type="predicted"/>
<keyword evidence="4" id="KW-1185">Reference proteome</keyword>
<feature type="chain" id="PRO_5013236493" description="SCP domain-containing protein" evidence="1">
    <location>
        <begin position="19"/>
        <end position="240"/>
    </location>
</feature>
<evidence type="ECO:0000313" key="4">
    <source>
        <dbReference type="Proteomes" id="UP000194798"/>
    </source>
</evidence>
<feature type="domain" description="SCP" evidence="2">
    <location>
        <begin position="26"/>
        <end position="144"/>
    </location>
</feature>
<organism evidence="3 4">
    <name type="scientific">Thioflexithrix psekupsensis</name>
    <dbReference type="NCBI Taxonomy" id="1570016"/>
    <lineage>
        <taxon>Bacteria</taxon>
        <taxon>Pseudomonadati</taxon>
        <taxon>Pseudomonadota</taxon>
        <taxon>Gammaproteobacteria</taxon>
        <taxon>Thiotrichales</taxon>
        <taxon>Thioflexithrix</taxon>
    </lineage>
</organism>
<dbReference type="PANTHER" id="PTHR31157">
    <property type="entry name" value="SCP DOMAIN-CONTAINING PROTEIN"/>
    <property type="match status" value="1"/>
</dbReference>
<dbReference type="PANTHER" id="PTHR31157:SF1">
    <property type="entry name" value="SCP DOMAIN-CONTAINING PROTEIN"/>
    <property type="match status" value="1"/>
</dbReference>
<dbReference type="Gene3D" id="3.40.33.10">
    <property type="entry name" value="CAP"/>
    <property type="match status" value="1"/>
</dbReference>
<dbReference type="InterPro" id="IPR035940">
    <property type="entry name" value="CAP_sf"/>
</dbReference>
<dbReference type="OrthoDB" id="68195at2"/>
<accession>A0A251XD43</accession>